<dbReference type="PANTHER" id="PTHR36498:SF1">
    <property type="entry name" value="TATA-BINDING PROTEIN-ASSOCIATED FACTOR 172"/>
    <property type="match status" value="1"/>
</dbReference>
<feature type="domain" description="Helicase C-terminal" evidence="3">
    <location>
        <begin position="400"/>
        <end position="596"/>
    </location>
</feature>
<dbReference type="SMART" id="SM00487">
    <property type="entry name" value="DEXDc"/>
    <property type="match status" value="1"/>
</dbReference>
<dbReference type="Pfam" id="PF00176">
    <property type="entry name" value="SNF2-rel_dom"/>
    <property type="match status" value="1"/>
</dbReference>
<evidence type="ECO:0000259" key="2">
    <source>
        <dbReference type="PROSITE" id="PS51192"/>
    </source>
</evidence>
<dbReference type="Gene3D" id="3.40.50.300">
    <property type="entry name" value="P-loop containing nucleotide triphosphate hydrolases"/>
    <property type="match status" value="1"/>
</dbReference>
<gene>
    <name evidence="4" type="ORF">ZIOFF_033090</name>
</gene>
<reference evidence="4 5" key="1">
    <citation type="submission" date="2020-08" db="EMBL/GenBank/DDBJ databases">
        <title>Plant Genome Project.</title>
        <authorList>
            <person name="Zhang R.-G."/>
        </authorList>
    </citation>
    <scope>NUCLEOTIDE SEQUENCE [LARGE SCALE GENOMIC DNA]</scope>
    <source>
        <tissue evidence="4">Rhizome</tissue>
    </source>
</reference>
<evidence type="ECO:0000313" key="5">
    <source>
        <dbReference type="Proteomes" id="UP000734854"/>
    </source>
</evidence>
<dbReference type="EMBL" id="JACMSC010000009">
    <property type="protein sequence ID" value="KAG6507739.1"/>
    <property type="molecule type" value="Genomic_DNA"/>
</dbReference>
<evidence type="ECO:0000313" key="4">
    <source>
        <dbReference type="EMBL" id="KAG6507739.1"/>
    </source>
</evidence>
<dbReference type="GO" id="GO:0016887">
    <property type="term" value="F:ATP hydrolysis activity"/>
    <property type="evidence" value="ECO:0007669"/>
    <property type="project" value="InterPro"/>
</dbReference>
<comment type="caution">
    <text evidence="4">The sequence shown here is derived from an EMBL/GenBank/DDBJ whole genome shotgun (WGS) entry which is preliminary data.</text>
</comment>
<accession>A0A8J5L1M0</accession>
<dbReference type="CDD" id="cd18793">
    <property type="entry name" value="SF2_C_SNF"/>
    <property type="match status" value="1"/>
</dbReference>
<feature type="domain" description="Helicase ATP-binding" evidence="2">
    <location>
        <begin position="25"/>
        <end position="194"/>
    </location>
</feature>
<dbReference type="PANTHER" id="PTHR36498">
    <property type="entry name" value="TATA-BINDING PROTEIN-ASSOCIATED FACTOR 172"/>
    <property type="match status" value="1"/>
</dbReference>
<dbReference type="Gene3D" id="3.40.50.10810">
    <property type="entry name" value="Tandem AAA-ATPase domain"/>
    <property type="match status" value="1"/>
</dbReference>
<dbReference type="InterPro" id="IPR049730">
    <property type="entry name" value="SNF2/RAD54-like_C"/>
</dbReference>
<evidence type="ECO:0000259" key="3">
    <source>
        <dbReference type="PROSITE" id="PS51194"/>
    </source>
</evidence>
<dbReference type="GO" id="GO:0017025">
    <property type="term" value="F:TBP-class protein binding"/>
    <property type="evidence" value="ECO:0007669"/>
    <property type="project" value="InterPro"/>
</dbReference>
<dbReference type="Proteomes" id="UP000734854">
    <property type="component" value="Unassembled WGS sequence"/>
</dbReference>
<sequence length="663" mass="74327">MCIILSIDLLIGNLLYQQEGINWLAFLKRFKLHGILCDDMGLGKTLQASAIVASDIVEQRAHDSSKDLLSLIICPSTLVGHWAYEIEKYIDNSLMVTLQYVGSNPERALLRDQFEKCNVVITSYDIVRKDIDFLGNLSWNYCILDEGHIIKNSKSKITSAVKQLKAEHRLILSGTPIQNNVLELWSLFDFLMPGFLGTERQVCQGSYYATSSYNVPFYNIQFQTTYGKPLSAARDSKCSAKDAEAGVLAMEALHKQVMPFLLRRTKDEVLSDLPEKIIQDRYCDLSPVQLKLYEHFSFSSAKKEITSLVKEYEASSVGESTASKATSHVFQAMQYLLKLCSHPLLVIGEKTHDSLVSLLSDVIPGCTDLYRELHELRHSPKFVALQEILQECGIGLDQSSSDDALTVGQHRVLIFAQRKAVLDIIEKDLFRTHMKRIVTWFHAEGSPQSAVANVVAVDECPIVYVSMHLCYNSVAYLRLDGSVESEKRYDIVKAFNSDPTIDVLLLTTHVGGLGLNLTSADTLVFMEHDWNPMKDLQAMDRAHRLGQRKVVNVHRLIMRGTLEEKVMSLQKFKVTVANAVINAENASLKTMNTDQLLDLFASSSTVRMGTQASTSIGSNMDNDPKSLISGKGLKSIISGLGELWDQSQYEEYNLNQFLEKLNS</sequence>
<proteinExistence type="predicted"/>
<dbReference type="InterPro" id="IPR038718">
    <property type="entry name" value="SNF2-like_sf"/>
</dbReference>
<evidence type="ECO:0000256" key="1">
    <source>
        <dbReference type="ARBA" id="ARBA00022801"/>
    </source>
</evidence>
<keyword evidence="5" id="KW-1185">Reference proteome</keyword>
<dbReference type="GO" id="GO:0005524">
    <property type="term" value="F:ATP binding"/>
    <property type="evidence" value="ECO:0007669"/>
    <property type="project" value="InterPro"/>
</dbReference>
<dbReference type="PROSITE" id="PS51194">
    <property type="entry name" value="HELICASE_CTER"/>
    <property type="match status" value="1"/>
</dbReference>
<dbReference type="PROSITE" id="PS51192">
    <property type="entry name" value="HELICASE_ATP_BIND_1"/>
    <property type="match status" value="1"/>
</dbReference>
<organism evidence="4 5">
    <name type="scientific">Zingiber officinale</name>
    <name type="common">Ginger</name>
    <name type="synonym">Amomum zingiber</name>
    <dbReference type="NCBI Taxonomy" id="94328"/>
    <lineage>
        <taxon>Eukaryota</taxon>
        <taxon>Viridiplantae</taxon>
        <taxon>Streptophyta</taxon>
        <taxon>Embryophyta</taxon>
        <taxon>Tracheophyta</taxon>
        <taxon>Spermatophyta</taxon>
        <taxon>Magnoliopsida</taxon>
        <taxon>Liliopsida</taxon>
        <taxon>Zingiberales</taxon>
        <taxon>Zingiberaceae</taxon>
        <taxon>Zingiber</taxon>
    </lineage>
</organism>
<dbReference type="Pfam" id="PF00271">
    <property type="entry name" value="Helicase_C"/>
    <property type="match status" value="1"/>
</dbReference>
<dbReference type="InterPro" id="IPR014001">
    <property type="entry name" value="Helicase_ATP-bd"/>
</dbReference>
<dbReference type="CDD" id="cd17999">
    <property type="entry name" value="DEXHc_Mot1"/>
    <property type="match status" value="1"/>
</dbReference>
<name>A0A8J5L1M0_ZINOF</name>
<dbReference type="GO" id="GO:0003677">
    <property type="term" value="F:DNA binding"/>
    <property type="evidence" value="ECO:0007669"/>
    <property type="project" value="InterPro"/>
</dbReference>
<dbReference type="InterPro" id="IPR044078">
    <property type="entry name" value="Mot1_ATP-bd"/>
</dbReference>
<dbReference type="SUPFAM" id="SSF52540">
    <property type="entry name" value="P-loop containing nucleoside triphosphate hydrolases"/>
    <property type="match status" value="2"/>
</dbReference>
<dbReference type="InterPro" id="IPR027417">
    <property type="entry name" value="P-loop_NTPase"/>
</dbReference>
<dbReference type="AlphaFoldDB" id="A0A8J5L1M0"/>
<dbReference type="InterPro" id="IPR044972">
    <property type="entry name" value="Mot1"/>
</dbReference>
<protein>
    <submittedName>
        <fullName evidence="4">Uncharacterized protein</fullName>
    </submittedName>
</protein>
<dbReference type="SMART" id="SM00490">
    <property type="entry name" value="HELICc"/>
    <property type="match status" value="1"/>
</dbReference>
<keyword evidence="1" id="KW-0378">Hydrolase</keyword>
<dbReference type="InterPro" id="IPR000330">
    <property type="entry name" value="SNF2_N"/>
</dbReference>
<dbReference type="InterPro" id="IPR001650">
    <property type="entry name" value="Helicase_C-like"/>
</dbReference>